<evidence type="ECO:0008006" key="3">
    <source>
        <dbReference type="Google" id="ProtNLM"/>
    </source>
</evidence>
<geneLocation type="plasmid" evidence="1 2">
    <name>pCNAC48</name>
</geneLocation>
<dbReference type="RefSeq" id="WP_260889444.1">
    <property type="nucleotide sequence ID" value="NZ_CP099557.1"/>
</dbReference>
<dbReference type="Proteomes" id="UP001164100">
    <property type="component" value="Plasmid pCNAC48"/>
</dbReference>
<reference evidence="1" key="1">
    <citation type="journal article" date="2022" name="Front. Microbiol.">
        <title>Species classification and novel plasmid identifications in Arcobacter cryaerophilus and Arcobacter cryaerophilus-like organisms.</title>
        <authorList>
            <person name="Zhou G."/>
            <person name="Wang M."/>
            <person name="Wang H."/>
            <person name="Chen X."/>
            <person name="Gu Y."/>
            <person name="Shao Z."/>
            <person name="Zhang J."/>
            <person name="Zhang M."/>
        </authorList>
    </citation>
    <scope>NUCLEOTIDE SEQUENCE</scope>
    <source>
        <strain evidence="1">ICDCAC48</strain>
    </source>
</reference>
<dbReference type="EMBL" id="CP099557">
    <property type="protein sequence ID" value="UYF44451.1"/>
    <property type="molecule type" value="Genomic_DNA"/>
</dbReference>
<sequence length="353" mass="39804">MKNLITIAIAFIALGLTGCGQKQEVKIPTTNNSSKEYLKINSATKVYYKDLVRENVIKANERLVEELNKEEIIPSKWHSVKNPEKTTSYFDARFTTKENTSKQRVSGGKFVLSEKGLITYDKAYTSAVEFSTDVENIYTYIKESLNKKVFRDTFLTSSIVPDVPSLKNNKFAFATKYTYLYNSVQNNIRLTIELGGWQMVDSPEKADKEIYFDLSRDYFTKELNDLKKENKGIKFTSLESDSNFNTSDNKNYNNGSHIVVGQSAMSAASNSNSDLTSAAIGLGVSAIFSIFGNSSSKKEESGSFASLRVIDKINKTDNIKVYDTFIDSHKPELYQNISETINIDPDNKKYNIN</sequence>
<organism evidence="1 2">
    <name type="scientific">Aliarcobacter cryaerophilus</name>
    <dbReference type="NCBI Taxonomy" id="28198"/>
    <lineage>
        <taxon>Bacteria</taxon>
        <taxon>Pseudomonadati</taxon>
        <taxon>Campylobacterota</taxon>
        <taxon>Epsilonproteobacteria</taxon>
        <taxon>Campylobacterales</taxon>
        <taxon>Arcobacteraceae</taxon>
        <taxon>Aliarcobacter</taxon>
    </lineage>
</organism>
<protein>
    <recommendedName>
        <fullName evidence="3">Lipoprotein</fullName>
    </recommendedName>
</protein>
<accession>A0AA46S3C8</accession>
<dbReference type="AlphaFoldDB" id="A0AA46S3C8"/>
<name>A0AA46S3C8_9BACT</name>
<dbReference type="PROSITE" id="PS51257">
    <property type="entry name" value="PROKAR_LIPOPROTEIN"/>
    <property type="match status" value="1"/>
</dbReference>
<evidence type="ECO:0000313" key="2">
    <source>
        <dbReference type="Proteomes" id="UP001164100"/>
    </source>
</evidence>
<proteinExistence type="predicted"/>
<evidence type="ECO:0000313" key="1">
    <source>
        <dbReference type="EMBL" id="UYF44451.1"/>
    </source>
</evidence>
<gene>
    <name evidence="1" type="ORF">NGX11_10850</name>
</gene>
<keyword evidence="1" id="KW-0614">Plasmid</keyword>